<accession>A0A0S1SXS2</accession>
<accession>A0A0S1SH73</accession>
<dbReference type="STRING" id="1735162.PeribacterB2_0376"/>
<sequence>MPQLFLFHVESLESVSVGNPSDGTACLMRGFLQGALNDVGNIQPWRGDTQWGVMRDRFQHPVGRVSVHSIPNSHTARVDVLFHNVTCSRSALSAVRLVLRDRGGLQQVAGTWEQAPVLRCCFTVPRDRSLELAVGENVEPPRQSGEWNVCSMTLDQAEQIQECLERRARGGR</sequence>
<evidence type="ECO:0000313" key="1">
    <source>
        <dbReference type="EMBL" id="ALM13073.1"/>
    </source>
</evidence>
<dbReference type="EMBL" id="CP013065">
    <property type="protein sequence ID" value="ALM13073.1"/>
    <property type="molecule type" value="Genomic_DNA"/>
</dbReference>
<accession>A0A0S1SRC9</accession>
<name>A0A0S1SHJ7_9BACT</name>
<reference evidence="1 2" key="2">
    <citation type="journal article" date="2016" name="PeerJ">
        <title>Analysis of five complete genome sequences for members of the class Peribacteria in the recently recognized Peregrinibacteria bacterial phylum.</title>
        <authorList>
            <person name="Anantharaman K."/>
            <person name="Brown C.T."/>
            <person name="Burstein D."/>
            <person name="Castelle C.J."/>
            <person name="Probst A.J."/>
            <person name="Thomas B.C."/>
            <person name="Williams K.H."/>
            <person name="Banfield J.F."/>
        </authorList>
    </citation>
    <scope>NUCLEOTIDE SEQUENCE [LARGE SCALE GENOMIC DNA]</scope>
    <source>
        <strain evidence="1">RIFOXYD1_FULL_PER-ii_59_16</strain>
    </source>
</reference>
<organism evidence="1 2">
    <name type="scientific">Candidatus Peribacter riflensis</name>
    <dbReference type="NCBI Taxonomy" id="1735162"/>
    <lineage>
        <taxon>Bacteria</taxon>
        <taxon>Candidatus Peregrinibacteriota</taxon>
        <taxon>Candidatus Peribacteria</taxon>
        <taxon>Candidatus Peribacterales</taxon>
        <taxon>Candidatus Peribacteraceae</taxon>
        <taxon>Candidatus Peribacter</taxon>
    </lineage>
</organism>
<protein>
    <submittedName>
        <fullName evidence="1">Uncharacterized protein</fullName>
    </submittedName>
</protein>
<dbReference type="Proteomes" id="UP000069135">
    <property type="component" value="Chromosome"/>
</dbReference>
<gene>
    <name evidence="1" type="ORF">PeribacterD1_0376</name>
</gene>
<dbReference type="AlphaFoldDB" id="A0A0S1SHJ7"/>
<proteinExistence type="predicted"/>
<accession>A0A0S1SHJ7</accession>
<evidence type="ECO:0000313" key="2">
    <source>
        <dbReference type="Proteomes" id="UP000069135"/>
    </source>
</evidence>
<dbReference type="KEGG" id="prf:PeribacterA2_0376"/>
<reference evidence="2" key="1">
    <citation type="submission" date="2015-10" db="EMBL/GenBank/DDBJ databases">
        <title>Analysis of five complete genome sequences for members of the class Peribacteria in the recently recognized Peregrinibacteria bacterial phylum.</title>
        <authorList>
            <person name="Anantharaman K."/>
            <person name="Brown C.T."/>
            <person name="Burstein D."/>
            <person name="Castelle C.J."/>
            <person name="Probst A.J."/>
            <person name="Thomas B.C."/>
            <person name="Williams K.H."/>
            <person name="Banfield J.F."/>
        </authorList>
    </citation>
    <scope>NUCLEOTIDE SEQUENCE [LARGE SCALE GENOMIC DNA]</scope>
</reference>
<accession>A0A0S1SLV9</accession>